<evidence type="ECO:0000256" key="1">
    <source>
        <dbReference type="ARBA" id="ARBA00010142"/>
    </source>
</evidence>
<dbReference type="InterPro" id="IPR001806">
    <property type="entry name" value="Small_GTPase"/>
</dbReference>
<name>A0A1X2HWC1_SYNRA</name>
<dbReference type="STRING" id="13706.A0A1X2HWC1"/>
<dbReference type="OrthoDB" id="8830751at2759"/>
<keyword evidence="4" id="KW-0378">Hydrolase</keyword>
<gene>
    <name evidence="4" type="ORF">BCR43DRAFT_430256</name>
</gene>
<dbReference type="Gene3D" id="3.40.50.300">
    <property type="entry name" value="P-loop containing nucleotide triphosphate hydrolases"/>
    <property type="match status" value="1"/>
</dbReference>
<dbReference type="SMART" id="SM00173">
    <property type="entry name" value="RAS"/>
    <property type="match status" value="1"/>
</dbReference>
<dbReference type="PROSITE" id="PS51420">
    <property type="entry name" value="RHO"/>
    <property type="match status" value="1"/>
</dbReference>
<dbReference type="InParanoid" id="A0A1X2HWC1"/>
<dbReference type="PROSITE" id="PS51421">
    <property type="entry name" value="RAS"/>
    <property type="match status" value="1"/>
</dbReference>
<organism evidence="4 5">
    <name type="scientific">Syncephalastrum racemosum</name>
    <name type="common">Filamentous fungus</name>
    <dbReference type="NCBI Taxonomy" id="13706"/>
    <lineage>
        <taxon>Eukaryota</taxon>
        <taxon>Fungi</taxon>
        <taxon>Fungi incertae sedis</taxon>
        <taxon>Mucoromycota</taxon>
        <taxon>Mucoromycotina</taxon>
        <taxon>Mucoromycetes</taxon>
        <taxon>Mucorales</taxon>
        <taxon>Syncephalastraceae</taxon>
        <taxon>Syncephalastrum</taxon>
    </lineage>
</organism>
<dbReference type="SMART" id="SM00174">
    <property type="entry name" value="RHO"/>
    <property type="match status" value="1"/>
</dbReference>
<dbReference type="PRINTS" id="PR00449">
    <property type="entry name" value="RASTRNSFRMNG"/>
</dbReference>
<dbReference type="SUPFAM" id="SSF52540">
    <property type="entry name" value="P-loop containing nucleoside triphosphate hydrolases"/>
    <property type="match status" value="1"/>
</dbReference>
<dbReference type="NCBIfam" id="TIGR00231">
    <property type="entry name" value="small_GTP"/>
    <property type="match status" value="1"/>
</dbReference>
<evidence type="ECO:0000256" key="2">
    <source>
        <dbReference type="ARBA" id="ARBA00022741"/>
    </source>
</evidence>
<dbReference type="SMART" id="SM00175">
    <property type="entry name" value="RAB"/>
    <property type="match status" value="1"/>
</dbReference>
<sequence length="197" mass="22204">MTKDVHRQLVIVGDGACGKTCLLIVYSLNRFPDEHIPTVFDTYVKDIEVDGKPVELALWDTAGQETFDRLRTLSYPDADVVLIAFSIGDPETLENVREKWIGEVLHYCHGLPYFLVGCKKDLRHDPDTIKELKMQSTAPVTYEQGLAVSREIGARDYIECSAKQYENISEVFDKAARAALRPRKRSGRCTGLKCVPL</sequence>
<dbReference type="PANTHER" id="PTHR24072">
    <property type="entry name" value="RHO FAMILY GTPASE"/>
    <property type="match status" value="1"/>
</dbReference>
<dbReference type="CDD" id="cd00157">
    <property type="entry name" value="Rho"/>
    <property type="match status" value="1"/>
</dbReference>
<comment type="similarity">
    <text evidence="1">Belongs to the small GTPase superfamily. Rho family.</text>
</comment>
<accession>A0A1X2HWC1</accession>
<dbReference type="Proteomes" id="UP000242180">
    <property type="component" value="Unassembled WGS sequence"/>
</dbReference>
<proteinExistence type="inferred from homology"/>
<keyword evidence="3" id="KW-0342">GTP-binding</keyword>
<dbReference type="Pfam" id="PF00071">
    <property type="entry name" value="Ras"/>
    <property type="match status" value="1"/>
</dbReference>
<comment type="caution">
    <text evidence="4">The sequence shown here is derived from an EMBL/GenBank/DDBJ whole genome shotgun (WGS) entry which is preliminary data.</text>
</comment>
<dbReference type="GO" id="GO:0007264">
    <property type="term" value="P:small GTPase-mediated signal transduction"/>
    <property type="evidence" value="ECO:0007669"/>
    <property type="project" value="InterPro"/>
</dbReference>
<evidence type="ECO:0000313" key="5">
    <source>
        <dbReference type="Proteomes" id="UP000242180"/>
    </source>
</evidence>
<dbReference type="FunFam" id="3.40.50.300:FF:001179">
    <property type="entry name" value="Rho family GTPase"/>
    <property type="match status" value="1"/>
</dbReference>
<reference evidence="4 5" key="1">
    <citation type="submission" date="2016-07" db="EMBL/GenBank/DDBJ databases">
        <title>Pervasive Adenine N6-methylation of Active Genes in Fungi.</title>
        <authorList>
            <consortium name="DOE Joint Genome Institute"/>
            <person name="Mondo S.J."/>
            <person name="Dannebaum R.O."/>
            <person name="Kuo R.C."/>
            <person name="Labutti K."/>
            <person name="Haridas S."/>
            <person name="Kuo A."/>
            <person name="Salamov A."/>
            <person name="Ahrendt S.R."/>
            <person name="Lipzen A."/>
            <person name="Sullivan W."/>
            <person name="Andreopoulos W.B."/>
            <person name="Clum A."/>
            <person name="Lindquist E."/>
            <person name="Daum C."/>
            <person name="Ramamoorthy G.K."/>
            <person name="Gryganskyi A."/>
            <person name="Culley D."/>
            <person name="Magnuson J.K."/>
            <person name="James T.Y."/>
            <person name="O'Malley M.A."/>
            <person name="Stajich J.E."/>
            <person name="Spatafora J.W."/>
            <person name="Visel A."/>
            <person name="Grigoriev I.V."/>
        </authorList>
    </citation>
    <scope>NUCLEOTIDE SEQUENCE [LARGE SCALE GENOMIC DNA]</scope>
    <source>
        <strain evidence="4 5">NRRL 2496</strain>
    </source>
</reference>
<evidence type="ECO:0000256" key="3">
    <source>
        <dbReference type="ARBA" id="ARBA00023134"/>
    </source>
</evidence>
<evidence type="ECO:0000313" key="4">
    <source>
        <dbReference type="EMBL" id="ORZ03811.1"/>
    </source>
</evidence>
<dbReference type="GO" id="GO:0005525">
    <property type="term" value="F:GTP binding"/>
    <property type="evidence" value="ECO:0007669"/>
    <property type="project" value="UniProtKB-KW"/>
</dbReference>
<dbReference type="PROSITE" id="PS51419">
    <property type="entry name" value="RAB"/>
    <property type="match status" value="1"/>
</dbReference>
<dbReference type="EMBL" id="MCGN01000001">
    <property type="protein sequence ID" value="ORZ03811.1"/>
    <property type="molecule type" value="Genomic_DNA"/>
</dbReference>
<keyword evidence="2" id="KW-0547">Nucleotide-binding</keyword>
<dbReference type="InterPro" id="IPR005225">
    <property type="entry name" value="Small_GTP-bd"/>
</dbReference>
<dbReference type="AlphaFoldDB" id="A0A1X2HWC1"/>
<dbReference type="InterPro" id="IPR027417">
    <property type="entry name" value="P-loop_NTPase"/>
</dbReference>
<protein>
    <submittedName>
        <fullName evidence="4">P-loop containing nucleoside triphosphate hydrolase protein</fullName>
    </submittedName>
</protein>
<dbReference type="GO" id="GO:0003924">
    <property type="term" value="F:GTPase activity"/>
    <property type="evidence" value="ECO:0007669"/>
    <property type="project" value="InterPro"/>
</dbReference>
<keyword evidence="5" id="KW-1185">Reference proteome</keyword>
<dbReference type="OMA" id="WIKEIDH"/>
<dbReference type="InterPro" id="IPR003578">
    <property type="entry name" value="Small_GTPase_Rho"/>
</dbReference>